<organism evidence="2 3">
    <name type="scientific">Nonomuraea cypriaca</name>
    <dbReference type="NCBI Taxonomy" id="1187855"/>
    <lineage>
        <taxon>Bacteria</taxon>
        <taxon>Bacillati</taxon>
        <taxon>Actinomycetota</taxon>
        <taxon>Actinomycetes</taxon>
        <taxon>Streptosporangiales</taxon>
        <taxon>Streptosporangiaceae</taxon>
        <taxon>Nonomuraea</taxon>
    </lineage>
</organism>
<accession>A0A931A7G0</accession>
<proteinExistence type="predicted"/>
<dbReference type="InterPro" id="IPR053714">
    <property type="entry name" value="Iso_Racemase_Enz_sf"/>
</dbReference>
<dbReference type="Gene3D" id="3.40.50.12500">
    <property type="match status" value="1"/>
</dbReference>
<sequence>MIVNNASILHDGDTAPHHHGVGPRDRRRPAVTTNTSTAPPGPPAQTGVGVIVPYDMALDRELWRWTPDDVTLFFTRTPYSPMPVTVEMAEHVGDAEAIRVCTRDLITVSPSVYAYGCTSGSFVRGVRGERRLAEAMREAGAPAAVTTSGALLEALGRLAAGRVAIATPYDPHVTDRLRMFLREAGVDVVADSYLGLTTDIWKVPYERTAELVAQADDERAEAIVISCTNLPTYDVIAPLEARLGKPVVSANQATMWAALRAVGRRAVGPGQRLLDR</sequence>
<dbReference type="AlphaFoldDB" id="A0A931A7G0"/>
<dbReference type="Proteomes" id="UP000605361">
    <property type="component" value="Unassembled WGS sequence"/>
</dbReference>
<dbReference type="EMBL" id="JADOGI010000005">
    <property type="protein sequence ID" value="MBF8184765.1"/>
    <property type="molecule type" value="Genomic_DNA"/>
</dbReference>
<dbReference type="PANTHER" id="PTHR40267:SF1">
    <property type="entry name" value="BLR3294 PROTEIN"/>
    <property type="match status" value="1"/>
</dbReference>
<feature type="compositionally biased region" description="Basic residues" evidence="1">
    <location>
        <begin position="17"/>
        <end position="29"/>
    </location>
</feature>
<feature type="region of interest" description="Disordered" evidence="1">
    <location>
        <begin position="1"/>
        <end position="47"/>
    </location>
</feature>
<evidence type="ECO:0000313" key="3">
    <source>
        <dbReference type="Proteomes" id="UP000605361"/>
    </source>
</evidence>
<evidence type="ECO:0000256" key="1">
    <source>
        <dbReference type="SAM" id="MobiDB-lite"/>
    </source>
</evidence>
<reference evidence="2" key="1">
    <citation type="submission" date="2020-11" db="EMBL/GenBank/DDBJ databases">
        <title>Whole-genome analyses of Nonomuraea sp. K274.</title>
        <authorList>
            <person name="Veyisoglu A."/>
        </authorList>
    </citation>
    <scope>NUCLEOTIDE SEQUENCE</scope>
    <source>
        <strain evidence="2">K274</strain>
    </source>
</reference>
<keyword evidence="3" id="KW-1185">Reference proteome</keyword>
<dbReference type="Pfam" id="PF17645">
    <property type="entry name" value="Amdase"/>
    <property type="match status" value="1"/>
</dbReference>
<comment type="caution">
    <text evidence="2">The sequence shown here is derived from an EMBL/GenBank/DDBJ whole genome shotgun (WGS) entry which is preliminary data.</text>
</comment>
<evidence type="ECO:0000313" key="2">
    <source>
        <dbReference type="EMBL" id="MBF8184765.1"/>
    </source>
</evidence>
<dbReference type="InterPro" id="IPR026286">
    <property type="entry name" value="MaiA/AMDase"/>
</dbReference>
<name>A0A931A7G0_9ACTN</name>
<gene>
    <name evidence="2" type="ORF">ITP53_03205</name>
</gene>
<protein>
    <submittedName>
        <fullName evidence="2">Asp/Glu racemase</fullName>
    </submittedName>
</protein>
<dbReference type="PIRSF" id="PIRSF015736">
    <property type="entry name" value="MI"/>
    <property type="match status" value="1"/>
</dbReference>
<dbReference type="PANTHER" id="PTHR40267">
    <property type="entry name" value="BLR3294 PROTEIN"/>
    <property type="match status" value="1"/>
</dbReference>